<dbReference type="InterPro" id="IPR023346">
    <property type="entry name" value="Lysozyme-like_dom_sf"/>
</dbReference>
<dbReference type="Pfam" id="PF01464">
    <property type="entry name" value="SLT"/>
    <property type="match status" value="1"/>
</dbReference>
<evidence type="ECO:0000256" key="1">
    <source>
        <dbReference type="SAM" id="MobiDB-lite"/>
    </source>
</evidence>
<dbReference type="AlphaFoldDB" id="A0A0G0PLF8"/>
<protein>
    <submittedName>
        <fullName evidence="3">Protein containing Lytic transglycosylase-like, catalytic-like protein</fullName>
    </submittedName>
</protein>
<name>A0A0G0PLF8_9BACT</name>
<accession>A0A0G0PLF8</accession>
<proteinExistence type="predicted"/>
<feature type="compositionally biased region" description="Low complexity" evidence="1">
    <location>
        <begin position="92"/>
        <end position="106"/>
    </location>
</feature>
<reference evidence="3 4" key="1">
    <citation type="journal article" date="2015" name="Nature">
        <title>rRNA introns, odd ribosomes, and small enigmatic genomes across a large radiation of phyla.</title>
        <authorList>
            <person name="Brown C.T."/>
            <person name="Hug L.A."/>
            <person name="Thomas B.C."/>
            <person name="Sharon I."/>
            <person name="Castelle C.J."/>
            <person name="Singh A."/>
            <person name="Wilkins M.J."/>
            <person name="Williams K.H."/>
            <person name="Banfield J.F."/>
        </authorList>
    </citation>
    <scope>NUCLEOTIDE SEQUENCE [LARGE SCALE GENOMIC DNA]</scope>
</reference>
<dbReference type="Proteomes" id="UP000034793">
    <property type="component" value="Unassembled WGS sequence"/>
</dbReference>
<dbReference type="EMBL" id="LBXL01000037">
    <property type="protein sequence ID" value="KKR29039.1"/>
    <property type="molecule type" value="Genomic_DNA"/>
</dbReference>
<feature type="compositionally biased region" description="Polar residues" evidence="1">
    <location>
        <begin position="113"/>
        <end position="124"/>
    </location>
</feature>
<evidence type="ECO:0000259" key="2">
    <source>
        <dbReference type="Pfam" id="PF01464"/>
    </source>
</evidence>
<evidence type="ECO:0000313" key="3">
    <source>
        <dbReference type="EMBL" id="KKR29039.1"/>
    </source>
</evidence>
<dbReference type="InterPro" id="IPR008258">
    <property type="entry name" value="Transglycosylase_SLT_dom_1"/>
</dbReference>
<dbReference type="SUPFAM" id="SSF53955">
    <property type="entry name" value="Lysozyme-like"/>
    <property type="match status" value="1"/>
</dbReference>
<sequence length="277" mass="30492">MANMRNNLKHFLIGALIAAVPMSYVVYNNIPHKPAVTMIKTPQNTLRAEEFLWSSKLSSPKKAVKLSSVNLNIQVSAWTFTNTLDQVNMPIETPTPTSEASPSTEPWDIFSKDTPSAKASSLGSSIPEYRDSGNSESVLKPTLAPKPTRKPEPKPQSQTEAYVIQSQPAPSDVDTLIEMYATEYGVNKDMMVHIAKCESGFRSNAVNGPYAGIYQFVASTWSSNRRAMGLDPDPTLRYNLEEAVKTAAFKMSRDGYGAWPVCQNKARRLLGLNSQGI</sequence>
<comment type="caution">
    <text evidence="3">The sequence shown here is derived from an EMBL/GenBank/DDBJ whole genome shotgun (WGS) entry which is preliminary data.</text>
</comment>
<feature type="domain" description="Transglycosylase SLT" evidence="2">
    <location>
        <begin position="176"/>
        <end position="251"/>
    </location>
</feature>
<feature type="region of interest" description="Disordered" evidence="1">
    <location>
        <begin position="89"/>
        <end position="162"/>
    </location>
</feature>
<gene>
    <name evidence="3" type="ORF">UT61_C0037G0012</name>
</gene>
<evidence type="ECO:0000313" key="4">
    <source>
        <dbReference type="Proteomes" id="UP000034793"/>
    </source>
</evidence>
<dbReference type="Gene3D" id="1.10.530.10">
    <property type="match status" value="1"/>
</dbReference>
<organism evidence="3 4">
    <name type="scientific">Candidatus Woesebacteria bacterium GW2011_GWA1_39_8</name>
    <dbReference type="NCBI Taxonomy" id="1618552"/>
    <lineage>
        <taxon>Bacteria</taxon>
        <taxon>Candidatus Woeseibacteriota</taxon>
    </lineage>
</organism>